<dbReference type="SUPFAM" id="SSF50475">
    <property type="entry name" value="FMN-binding split barrel"/>
    <property type="match status" value="1"/>
</dbReference>
<protein>
    <submittedName>
        <fullName evidence="1">Negative transcriptional regulator</fullName>
    </submittedName>
</protein>
<dbReference type="AlphaFoldDB" id="A0A076MRD5"/>
<accession>A0A076MRD5</accession>
<proteinExistence type="predicted"/>
<gene>
    <name evidence="1" type="ORF">AMETH_1323</name>
</gene>
<dbReference type="eggNOG" id="COG2808">
    <property type="taxonomic scope" value="Bacteria"/>
</dbReference>
<organism evidence="1 2">
    <name type="scientific">Amycolatopsis methanolica 239</name>
    <dbReference type="NCBI Taxonomy" id="1068978"/>
    <lineage>
        <taxon>Bacteria</taxon>
        <taxon>Bacillati</taxon>
        <taxon>Actinomycetota</taxon>
        <taxon>Actinomycetes</taxon>
        <taxon>Pseudonocardiales</taxon>
        <taxon>Pseudonocardiaceae</taxon>
        <taxon>Amycolatopsis</taxon>
        <taxon>Amycolatopsis methanolica group</taxon>
    </lineage>
</organism>
<dbReference type="Pfam" id="PF04299">
    <property type="entry name" value="FMN_bind_2"/>
    <property type="match status" value="1"/>
</dbReference>
<dbReference type="Gene3D" id="2.30.110.10">
    <property type="entry name" value="Electron Transport, Fmn-binding Protein, Chain A"/>
    <property type="match status" value="1"/>
</dbReference>
<name>A0A076MRD5_AMYME</name>
<evidence type="ECO:0000313" key="1">
    <source>
        <dbReference type="EMBL" id="AIJ21415.1"/>
    </source>
</evidence>
<dbReference type="PATRIC" id="fig|1068978.7.peg.1396"/>
<dbReference type="HOGENOM" id="CLU_2696380_0_0_11"/>
<dbReference type="STRING" id="1068978.AMETH_1323"/>
<keyword evidence="2" id="KW-1185">Reference proteome</keyword>
<sequence length="73" mass="7826">MAVLRFAAPVLLVFRDAHGYVSPTAYGYTPAVPTWNYAAVHVTGVLEPVDDPAETLAVVEQTVTPAEELRSPS</sequence>
<dbReference type="Proteomes" id="UP000062973">
    <property type="component" value="Chromosome"/>
</dbReference>
<dbReference type="InterPro" id="IPR012349">
    <property type="entry name" value="Split_barrel_FMN-bd"/>
</dbReference>
<dbReference type="InterPro" id="IPR007396">
    <property type="entry name" value="TR_PAI2-type"/>
</dbReference>
<evidence type="ECO:0000313" key="2">
    <source>
        <dbReference type="Proteomes" id="UP000062973"/>
    </source>
</evidence>
<dbReference type="EMBL" id="CP009110">
    <property type="protein sequence ID" value="AIJ21415.1"/>
    <property type="molecule type" value="Genomic_DNA"/>
</dbReference>
<dbReference type="KEGG" id="amq:AMETH_1323"/>
<reference evidence="1 2" key="1">
    <citation type="submission" date="2014-07" db="EMBL/GenBank/DDBJ databases">
        <title>Whole Genome Sequence of the Amycolatopsis methanolica 239.</title>
        <authorList>
            <person name="Tang B."/>
        </authorList>
    </citation>
    <scope>NUCLEOTIDE SEQUENCE [LARGE SCALE GENOMIC DNA]</scope>
    <source>
        <strain evidence="1 2">239</strain>
    </source>
</reference>